<comment type="caution">
    <text evidence="10">The sequence shown here is derived from an EMBL/GenBank/DDBJ whole genome shotgun (WGS) entry which is preliminary data.</text>
</comment>
<feature type="transmembrane region" description="Helical" evidence="8">
    <location>
        <begin position="283"/>
        <end position="301"/>
    </location>
</feature>
<feature type="transmembrane region" description="Helical" evidence="8">
    <location>
        <begin position="45"/>
        <end position="66"/>
    </location>
</feature>
<dbReference type="Pfam" id="PF07690">
    <property type="entry name" value="MFS_1"/>
    <property type="match status" value="1"/>
</dbReference>
<gene>
    <name evidence="10" type="ORF">GNT65_11990</name>
</gene>
<dbReference type="InterPro" id="IPR020846">
    <property type="entry name" value="MFS_dom"/>
</dbReference>
<dbReference type="SUPFAM" id="SSF103473">
    <property type="entry name" value="MFS general substrate transporter"/>
    <property type="match status" value="1"/>
</dbReference>
<comment type="subcellular location">
    <subcellularLocation>
        <location evidence="1">Cell membrane</location>
        <topology evidence="1">Multi-pass membrane protein</topology>
    </subcellularLocation>
</comment>
<dbReference type="GO" id="GO:0022857">
    <property type="term" value="F:transmembrane transporter activity"/>
    <property type="evidence" value="ECO:0007669"/>
    <property type="project" value="InterPro"/>
</dbReference>
<dbReference type="InterPro" id="IPR036259">
    <property type="entry name" value="MFS_trans_sf"/>
</dbReference>
<evidence type="ECO:0000256" key="5">
    <source>
        <dbReference type="ARBA" id="ARBA00022692"/>
    </source>
</evidence>
<name>A0A6L7HYH0_9GAMM</name>
<dbReference type="PANTHER" id="PTHR43271:SF1">
    <property type="entry name" value="INNER MEMBRANE TRANSPORT PROTEIN YNFM"/>
    <property type="match status" value="1"/>
</dbReference>
<sequence length="405" mass="44191">MTASRPLQLRLIWGLSLASVVIYINLYMVQGMLPLIATSFSVSPAHATLLLSVTSFSMAFALLFYATLSDKLGRRKPLLWSLALLVVADIMLIWVQDFSALVAVRLFQGILLAAVPAIAMAYFKDLLDTSVLLKAGAIYIGANSLGGIAGRLLGGLMTEYLSWVEAMGLVTILTLAGVVGVLMLLPRLDRVRIRRRQRKSAFGLADLKGFGLHLGDATLVKLYLLGALAFMVMVNQFSYIQLHLMQAPFHWGKFQVTLIFLCYLSGTYASFRSAKWVARLGRQPLFILSAVMMCVGSLVTLGDTSSAIVIGFLLSSFGFFTFHSVCNAWVAQRAQQHRAKATALYLCSYYLGAALGGPFLLPFWQYWGWSGVVAGSLTLLSGVIFIVVMLQRSHGPRSPLLDAAG</sequence>
<feature type="transmembrane region" description="Helical" evidence="8">
    <location>
        <begin position="135"/>
        <end position="154"/>
    </location>
</feature>
<keyword evidence="11" id="KW-1185">Reference proteome</keyword>
<dbReference type="Gene3D" id="1.20.1250.20">
    <property type="entry name" value="MFS general substrate transporter like domains"/>
    <property type="match status" value="1"/>
</dbReference>
<feature type="transmembrane region" description="Helical" evidence="8">
    <location>
        <begin position="102"/>
        <end position="123"/>
    </location>
</feature>
<comment type="similarity">
    <text evidence="2">Belongs to the major facilitator superfamily.</text>
</comment>
<evidence type="ECO:0000313" key="10">
    <source>
        <dbReference type="EMBL" id="MXR69382.1"/>
    </source>
</evidence>
<accession>A0A6L7HYH0</accession>
<protein>
    <submittedName>
        <fullName evidence="10">MFS transporter</fullName>
    </submittedName>
</protein>
<keyword evidence="6 8" id="KW-1133">Transmembrane helix</keyword>
<dbReference type="PANTHER" id="PTHR43271">
    <property type="entry name" value="BLL2771 PROTEIN"/>
    <property type="match status" value="1"/>
</dbReference>
<dbReference type="RefSeq" id="WP_160796694.1">
    <property type="nucleotide sequence ID" value="NZ_WRPA01000010.1"/>
</dbReference>
<dbReference type="CDD" id="cd17324">
    <property type="entry name" value="MFS_NepI_like"/>
    <property type="match status" value="1"/>
</dbReference>
<evidence type="ECO:0000256" key="8">
    <source>
        <dbReference type="SAM" id="Phobius"/>
    </source>
</evidence>
<evidence type="ECO:0000256" key="2">
    <source>
        <dbReference type="ARBA" id="ARBA00008335"/>
    </source>
</evidence>
<keyword evidence="4" id="KW-1003">Cell membrane</keyword>
<dbReference type="Proteomes" id="UP000474778">
    <property type="component" value="Unassembled WGS sequence"/>
</dbReference>
<feature type="transmembrane region" description="Helical" evidence="8">
    <location>
        <begin position="367"/>
        <end position="390"/>
    </location>
</feature>
<evidence type="ECO:0000256" key="3">
    <source>
        <dbReference type="ARBA" id="ARBA00022448"/>
    </source>
</evidence>
<proteinExistence type="inferred from homology"/>
<dbReference type="InterPro" id="IPR011701">
    <property type="entry name" value="MFS"/>
</dbReference>
<reference evidence="10 11" key="1">
    <citation type="submission" date="2019-12" db="EMBL/GenBank/DDBJ databases">
        <title>Shewanella insulae sp. nov., isolated from a tidal flat.</title>
        <authorList>
            <person name="Yoon J.-H."/>
        </authorList>
    </citation>
    <scope>NUCLEOTIDE SEQUENCE [LARGE SCALE GENOMIC DNA]</scope>
    <source>
        <strain evidence="10 11">JBTF-M18</strain>
    </source>
</reference>
<dbReference type="PROSITE" id="PS50850">
    <property type="entry name" value="MFS"/>
    <property type="match status" value="1"/>
</dbReference>
<organism evidence="10 11">
    <name type="scientific">Shewanella insulae</name>
    <dbReference type="NCBI Taxonomy" id="2681496"/>
    <lineage>
        <taxon>Bacteria</taxon>
        <taxon>Pseudomonadati</taxon>
        <taxon>Pseudomonadota</taxon>
        <taxon>Gammaproteobacteria</taxon>
        <taxon>Alteromonadales</taxon>
        <taxon>Shewanellaceae</taxon>
        <taxon>Shewanella</taxon>
    </lineage>
</organism>
<evidence type="ECO:0000259" key="9">
    <source>
        <dbReference type="PROSITE" id="PS50850"/>
    </source>
</evidence>
<evidence type="ECO:0000256" key="1">
    <source>
        <dbReference type="ARBA" id="ARBA00004651"/>
    </source>
</evidence>
<evidence type="ECO:0000313" key="11">
    <source>
        <dbReference type="Proteomes" id="UP000474778"/>
    </source>
</evidence>
<evidence type="ECO:0000256" key="6">
    <source>
        <dbReference type="ARBA" id="ARBA00022989"/>
    </source>
</evidence>
<dbReference type="AlphaFoldDB" id="A0A6L7HYH0"/>
<dbReference type="GO" id="GO:0005886">
    <property type="term" value="C:plasma membrane"/>
    <property type="evidence" value="ECO:0007669"/>
    <property type="project" value="UniProtKB-SubCell"/>
</dbReference>
<feature type="transmembrane region" description="Helical" evidence="8">
    <location>
        <begin position="78"/>
        <end position="96"/>
    </location>
</feature>
<feature type="transmembrane region" description="Helical" evidence="8">
    <location>
        <begin position="342"/>
        <end position="361"/>
    </location>
</feature>
<keyword evidence="7 8" id="KW-0472">Membrane</keyword>
<feature type="transmembrane region" description="Helical" evidence="8">
    <location>
        <begin position="222"/>
        <end position="242"/>
    </location>
</feature>
<evidence type="ECO:0000256" key="4">
    <source>
        <dbReference type="ARBA" id="ARBA00022475"/>
    </source>
</evidence>
<feature type="transmembrane region" description="Helical" evidence="8">
    <location>
        <begin position="12"/>
        <end position="33"/>
    </location>
</feature>
<feature type="transmembrane region" description="Helical" evidence="8">
    <location>
        <begin position="307"/>
        <end position="330"/>
    </location>
</feature>
<feature type="transmembrane region" description="Helical" evidence="8">
    <location>
        <begin position="254"/>
        <end position="271"/>
    </location>
</feature>
<keyword evidence="5 8" id="KW-0812">Transmembrane</keyword>
<dbReference type="EMBL" id="WRPA01000010">
    <property type="protein sequence ID" value="MXR69382.1"/>
    <property type="molecule type" value="Genomic_DNA"/>
</dbReference>
<feature type="transmembrane region" description="Helical" evidence="8">
    <location>
        <begin position="166"/>
        <end position="188"/>
    </location>
</feature>
<evidence type="ECO:0000256" key="7">
    <source>
        <dbReference type="ARBA" id="ARBA00023136"/>
    </source>
</evidence>
<feature type="domain" description="Major facilitator superfamily (MFS) profile" evidence="9">
    <location>
        <begin position="11"/>
        <end position="394"/>
    </location>
</feature>
<keyword evidence="3" id="KW-0813">Transport</keyword>